<protein>
    <recommendedName>
        <fullName evidence="2">Integrase zinc-binding domain-containing protein</fullName>
    </recommendedName>
</protein>
<feature type="region of interest" description="Disordered" evidence="1">
    <location>
        <begin position="85"/>
        <end position="130"/>
    </location>
</feature>
<feature type="domain" description="Integrase zinc-binding" evidence="2">
    <location>
        <begin position="219"/>
        <end position="276"/>
    </location>
</feature>
<accession>A0A8S3VJB6</accession>
<feature type="region of interest" description="Disordered" evidence="1">
    <location>
        <begin position="1"/>
        <end position="26"/>
    </location>
</feature>
<name>A0A8S3VJB6_MYTED</name>
<dbReference type="EMBL" id="CAJPWZ010003256">
    <property type="protein sequence ID" value="CAG2254910.1"/>
    <property type="molecule type" value="Genomic_DNA"/>
</dbReference>
<reference evidence="3" key="1">
    <citation type="submission" date="2021-03" db="EMBL/GenBank/DDBJ databases">
        <authorList>
            <person name="Bekaert M."/>
        </authorList>
    </citation>
    <scope>NUCLEOTIDE SEQUENCE</scope>
</reference>
<dbReference type="Gene3D" id="1.10.340.70">
    <property type="match status" value="1"/>
</dbReference>
<evidence type="ECO:0000313" key="4">
    <source>
        <dbReference type="Proteomes" id="UP000683360"/>
    </source>
</evidence>
<organism evidence="3 4">
    <name type="scientific">Mytilus edulis</name>
    <name type="common">Blue mussel</name>
    <dbReference type="NCBI Taxonomy" id="6550"/>
    <lineage>
        <taxon>Eukaryota</taxon>
        <taxon>Metazoa</taxon>
        <taxon>Spiralia</taxon>
        <taxon>Lophotrochozoa</taxon>
        <taxon>Mollusca</taxon>
        <taxon>Bivalvia</taxon>
        <taxon>Autobranchia</taxon>
        <taxon>Pteriomorphia</taxon>
        <taxon>Mytilida</taxon>
        <taxon>Mytiloidea</taxon>
        <taxon>Mytilidae</taxon>
        <taxon>Mytilinae</taxon>
        <taxon>Mytilus</taxon>
    </lineage>
</organism>
<dbReference type="Pfam" id="PF17921">
    <property type="entry name" value="Integrase_H2C2"/>
    <property type="match status" value="1"/>
</dbReference>
<feature type="compositionally biased region" description="Basic and acidic residues" evidence="1">
    <location>
        <begin position="1"/>
        <end position="12"/>
    </location>
</feature>
<dbReference type="Proteomes" id="UP000683360">
    <property type="component" value="Unassembled WGS sequence"/>
</dbReference>
<keyword evidence="4" id="KW-1185">Reference proteome</keyword>
<evidence type="ECO:0000259" key="2">
    <source>
        <dbReference type="Pfam" id="PF17921"/>
    </source>
</evidence>
<gene>
    <name evidence="3" type="ORF">MEDL_66389</name>
</gene>
<dbReference type="InterPro" id="IPR041588">
    <property type="entry name" value="Integrase_H2C2"/>
</dbReference>
<dbReference type="PANTHER" id="PTHR37984:SF5">
    <property type="entry name" value="PROTEIN NYNRIN-LIKE"/>
    <property type="match status" value="1"/>
</dbReference>
<evidence type="ECO:0000256" key="1">
    <source>
        <dbReference type="SAM" id="MobiDB-lite"/>
    </source>
</evidence>
<sequence>MQVADDLSRCENPHSLQAESPTEEDPYFPYITDEVEEIELKGGQDFAELFQHQKCTSNDMSDNDIVHTGKEIPIVQVLFCDKNQDPYDADTDEPSATENKKNVTRKRNIKSKTTSDSLSAKSANSAESTNEGKLTFKNHIDLCNGVKDIAKIKNEQRNDFEYKHIITYLEENQLPLSQKHARRILLEAPDYILIHGVLYRNRKAKSERNKSKSAYQLAVPHKMIDTILFMIHDSPLGGHSGIQNTLDRLRDDFYFPRMGKIVTDYVASCHDYQSRKLRI</sequence>
<comment type="caution">
    <text evidence="3">The sequence shown here is derived from an EMBL/GenBank/DDBJ whole genome shotgun (WGS) entry which is preliminary data.</text>
</comment>
<dbReference type="AlphaFoldDB" id="A0A8S3VJB6"/>
<dbReference type="OrthoDB" id="115435at2759"/>
<evidence type="ECO:0000313" key="3">
    <source>
        <dbReference type="EMBL" id="CAG2254910.1"/>
    </source>
</evidence>
<dbReference type="FunFam" id="1.10.340.70:FF:000001">
    <property type="entry name" value="Retrovirus-related Pol polyprotein from transposon gypsy-like Protein"/>
    <property type="match status" value="1"/>
</dbReference>
<proteinExistence type="predicted"/>
<dbReference type="PANTHER" id="PTHR37984">
    <property type="entry name" value="PROTEIN CBG26694"/>
    <property type="match status" value="1"/>
</dbReference>
<feature type="compositionally biased region" description="Polar residues" evidence="1">
    <location>
        <begin position="111"/>
        <end position="130"/>
    </location>
</feature>
<dbReference type="InterPro" id="IPR050951">
    <property type="entry name" value="Retrovirus_Pol_polyprotein"/>
</dbReference>